<dbReference type="Proteomes" id="UP001016761">
    <property type="component" value="Unassembled WGS sequence"/>
</dbReference>
<sequence>MSDPDASVANARAMISDFEDISVEEKYGAIKHAIAELENARRALPEDY</sequence>
<evidence type="ECO:0000313" key="1">
    <source>
        <dbReference type="EMBL" id="NUC75021.1"/>
    </source>
</evidence>
<keyword evidence="2" id="KW-1185">Reference proteome</keyword>
<reference evidence="1 2" key="1">
    <citation type="submission" date="2020-06" db="EMBL/GenBank/DDBJ databases">
        <title>Haloterrigena sp. nov., an extremely halophilic archaeon isolated from a saline sediment.</title>
        <authorList>
            <person name="Liu B.-B."/>
        </authorList>
    </citation>
    <scope>NUCLEOTIDE SEQUENCE [LARGE SCALE GENOMIC DNA]</scope>
    <source>
        <strain evidence="1 2">SYSU A558-1</strain>
    </source>
</reference>
<protein>
    <submittedName>
        <fullName evidence="1">Uncharacterized protein</fullName>
    </submittedName>
</protein>
<accession>A0ABX2LMH5</accession>
<name>A0ABX2LMH5_9EURY</name>
<gene>
    <name evidence="1" type="ORF">HTZ84_22410</name>
</gene>
<organism evidence="1 2">
    <name type="scientific">Haloterrigena gelatinilytica</name>
    <dbReference type="NCBI Taxonomy" id="2741724"/>
    <lineage>
        <taxon>Archaea</taxon>
        <taxon>Methanobacteriati</taxon>
        <taxon>Methanobacteriota</taxon>
        <taxon>Stenosarchaea group</taxon>
        <taxon>Halobacteria</taxon>
        <taxon>Halobacteriales</taxon>
        <taxon>Natrialbaceae</taxon>
        <taxon>Haloterrigena</taxon>
    </lineage>
</organism>
<comment type="caution">
    <text evidence="1">The sequence shown here is derived from an EMBL/GenBank/DDBJ whole genome shotgun (WGS) entry which is preliminary data.</text>
</comment>
<dbReference type="RefSeq" id="WP_174682859.1">
    <property type="nucleotide sequence ID" value="NZ_JABUQZ010000003.1"/>
</dbReference>
<evidence type="ECO:0000313" key="2">
    <source>
        <dbReference type="Proteomes" id="UP001016761"/>
    </source>
</evidence>
<dbReference type="EMBL" id="JABUQZ010000003">
    <property type="protein sequence ID" value="NUC75021.1"/>
    <property type="molecule type" value="Genomic_DNA"/>
</dbReference>
<proteinExistence type="predicted"/>